<accession>A0A3F3Q7P6</accession>
<evidence type="ECO:0000313" key="3">
    <source>
        <dbReference type="Proteomes" id="UP000253729"/>
    </source>
</evidence>
<name>A0A3F3Q7P6_9EURO</name>
<keyword evidence="3" id="KW-1185">Reference proteome</keyword>
<gene>
    <name evidence="2" type="ORF">BDQ94DRAFT_140352</name>
</gene>
<keyword evidence="1" id="KW-0732">Signal</keyword>
<organism evidence="2 3">
    <name type="scientific">Aspergillus welwitschiae</name>
    <dbReference type="NCBI Taxonomy" id="1341132"/>
    <lineage>
        <taxon>Eukaryota</taxon>
        <taxon>Fungi</taxon>
        <taxon>Dikarya</taxon>
        <taxon>Ascomycota</taxon>
        <taxon>Pezizomycotina</taxon>
        <taxon>Eurotiomycetes</taxon>
        <taxon>Eurotiomycetidae</taxon>
        <taxon>Eurotiales</taxon>
        <taxon>Aspergillaceae</taxon>
        <taxon>Aspergillus</taxon>
        <taxon>Aspergillus subgen. Circumdati</taxon>
    </lineage>
</organism>
<reference evidence="2 3" key="1">
    <citation type="submission" date="2018-07" db="EMBL/GenBank/DDBJ databases">
        <title>The genomes of Aspergillus section Nigri reveals drivers in fungal speciation.</title>
        <authorList>
            <consortium name="DOE Joint Genome Institute"/>
            <person name="Vesth T.C."/>
            <person name="Nybo J."/>
            <person name="Theobald S."/>
            <person name="Brandl J."/>
            <person name="Frisvad J.C."/>
            <person name="Nielsen K.F."/>
            <person name="Lyhne E.K."/>
            <person name="Kogle M.E."/>
            <person name="Kuo A."/>
            <person name="Riley R."/>
            <person name="Clum A."/>
            <person name="Nolan M."/>
            <person name="Lipzen A."/>
            <person name="Salamov A."/>
            <person name="Henrissat B."/>
            <person name="Wiebenga A."/>
            <person name="De vries R.P."/>
            <person name="Grigoriev I.V."/>
            <person name="Mortensen U.H."/>
            <person name="Andersen M.R."/>
            <person name="Baker S.E."/>
        </authorList>
    </citation>
    <scope>NUCLEOTIDE SEQUENCE [LARGE SCALE GENOMIC DNA]</scope>
    <source>
        <strain evidence="2 3">CBS 139.54b</strain>
    </source>
</reference>
<protein>
    <recommendedName>
        <fullName evidence="4">Secreted protein</fullName>
    </recommendedName>
</protein>
<sequence>MDLPIIVLCWLGTPAILGSVTPSCHRLDKMVCGGGRSASSLIGGVNFPLGRDIGSEIEQIH</sequence>
<dbReference type="AlphaFoldDB" id="A0A3F3Q7P6"/>
<evidence type="ECO:0000256" key="1">
    <source>
        <dbReference type="SAM" id="SignalP"/>
    </source>
</evidence>
<dbReference type="RefSeq" id="XP_026628205.1">
    <property type="nucleotide sequence ID" value="XM_026765608.1"/>
</dbReference>
<dbReference type="GeneID" id="38133964"/>
<proteinExistence type="predicted"/>
<feature type="signal peptide" evidence="1">
    <location>
        <begin position="1"/>
        <end position="18"/>
    </location>
</feature>
<evidence type="ECO:0000313" key="2">
    <source>
        <dbReference type="EMBL" id="RDH35183.1"/>
    </source>
</evidence>
<dbReference type="EMBL" id="KZ852041">
    <property type="protein sequence ID" value="RDH35183.1"/>
    <property type="molecule type" value="Genomic_DNA"/>
</dbReference>
<feature type="chain" id="PRO_5017759405" description="Secreted protein" evidence="1">
    <location>
        <begin position="19"/>
        <end position="61"/>
    </location>
</feature>
<evidence type="ECO:0008006" key="4">
    <source>
        <dbReference type="Google" id="ProtNLM"/>
    </source>
</evidence>
<dbReference type="Proteomes" id="UP000253729">
    <property type="component" value="Unassembled WGS sequence"/>
</dbReference>